<evidence type="ECO:0008006" key="5">
    <source>
        <dbReference type="Google" id="ProtNLM"/>
    </source>
</evidence>
<gene>
    <name evidence="3" type="ORF">GH754_03535</name>
</gene>
<sequence>MSTKDFPEKEKAGKLQWFLFVIVVPIVFAITLLIIVLNIAGVNVLDLADKYGERLPFVSAMNEKEQAEEFQQEISELESTVKEKNSHIEQLEVEIESKDQQITNLEAEITALTKQLNEKEVEKEKQAEQIKEIASSFTDMEPKSVASIVENVDQEVALSILKDIPSEERGAILASMSPEKAASLTSAFINGRVE</sequence>
<evidence type="ECO:0000256" key="1">
    <source>
        <dbReference type="SAM" id="Coils"/>
    </source>
</evidence>
<dbReference type="SUPFAM" id="SSF158791">
    <property type="entry name" value="MgtE N-terminal domain-like"/>
    <property type="match status" value="1"/>
</dbReference>
<dbReference type="Gene3D" id="1.20.5.340">
    <property type="match status" value="1"/>
</dbReference>
<keyword evidence="4" id="KW-1185">Reference proteome</keyword>
<evidence type="ECO:0000256" key="2">
    <source>
        <dbReference type="SAM" id="Phobius"/>
    </source>
</evidence>
<evidence type="ECO:0000313" key="3">
    <source>
        <dbReference type="EMBL" id="MRG85398.1"/>
    </source>
</evidence>
<evidence type="ECO:0000313" key="4">
    <source>
        <dbReference type="Proteomes" id="UP000480185"/>
    </source>
</evidence>
<dbReference type="AlphaFoldDB" id="A0A6G1X3J1"/>
<accession>A0A6G1X3J1</accession>
<organism evidence="3 4">
    <name type="scientific">Salinibacillus xinjiangensis</name>
    <dbReference type="NCBI Taxonomy" id="1229268"/>
    <lineage>
        <taxon>Bacteria</taxon>
        <taxon>Bacillati</taxon>
        <taxon>Bacillota</taxon>
        <taxon>Bacilli</taxon>
        <taxon>Bacillales</taxon>
        <taxon>Bacillaceae</taxon>
        <taxon>Salinibacillus</taxon>
    </lineage>
</organism>
<feature type="coiled-coil region" evidence="1">
    <location>
        <begin position="60"/>
        <end position="136"/>
    </location>
</feature>
<keyword evidence="1" id="KW-0175">Coiled coil</keyword>
<protein>
    <recommendedName>
        <fullName evidence="5">Magnesium transporter MgtE intracellular domain-containing protein</fullName>
    </recommendedName>
</protein>
<keyword evidence="2" id="KW-0812">Transmembrane</keyword>
<name>A0A6G1X3J1_9BACI</name>
<proteinExistence type="predicted"/>
<dbReference type="OrthoDB" id="1724615at2"/>
<reference evidence="3 4" key="1">
    <citation type="submission" date="2019-11" db="EMBL/GenBank/DDBJ databases">
        <authorList>
            <person name="Li J."/>
        </authorList>
    </citation>
    <scope>NUCLEOTIDE SEQUENCE [LARGE SCALE GENOMIC DNA]</scope>
    <source>
        <strain evidence="3 4">J4</strain>
    </source>
</reference>
<comment type="caution">
    <text evidence="3">The sequence shown here is derived from an EMBL/GenBank/DDBJ whole genome shotgun (WGS) entry which is preliminary data.</text>
</comment>
<dbReference type="Proteomes" id="UP000480185">
    <property type="component" value="Unassembled WGS sequence"/>
</dbReference>
<feature type="transmembrane region" description="Helical" evidence="2">
    <location>
        <begin position="17"/>
        <end position="45"/>
    </location>
</feature>
<dbReference type="EMBL" id="WJNH01000002">
    <property type="protein sequence ID" value="MRG85398.1"/>
    <property type="molecule type" value="Genomic_DNA"/>
</dbReference>
<keyword evidence="2" id="KW-0472">Membrane</keyword>
<dbReference type="RefSeq" id="WP_153727354.1">
    <property type="nucleotide sequence ID" value="NZ_WJNH01000002.1"/>
</dbReference>
<keyword evidence="2" id="KW-1133">Transmembrane helix</keyword>